<reference evidence="3 4" key="1">
    <citation type="submission" date="2024-09" db="EMBL/GenBank/DDBJ databases">
        <title>Chromosome-scale assembly of Riccia sorocarpa.</title>
        <authorList>
            <person name="Paukszto L."/>
        </authorList>
    </citation>
    <scope>NUCLEOTIDE SEQUENCE [LARGE SCALE GENOMIC DNA]</scope>
    <source>
        <strain evidence="3">LP-2024</strain>
        <tissue evidence="3">Aerial parts of the thallus</tissue>
    </source>
</reference>
<gene>
    <name evidence="3" type="ORF">R1sor_023309</name>
</gene>
<dbReference type="InterPro" id="IPR044925">
    <property type="entry name" value="His-Me_finger_sf"/>
</dbReference>
<comment type="caution">
    <text evidence="3">The sequence shown here is derived from an EMBL/GenBank/DDBJ whole genome shotgun (WGS) entry which is preliminary data.</text>
</comment>
<name>A0ABD3GME1_9MARC</name>
<dbReference type="SUPFAM" id="SSF54060">
    <property type="entry name" value="His-Me finger endonucleases"/>
    <property type="match status" value="1"/>
</dbReference>
<dbReference type="Proteomes" id="UP001633002">
    <property type="component" value="Unassembled WGS sequence"/>
</dbReference>
<protein>
    <submittedName>
        <fullName evidence="3">Uncharacterized protein</fullName>
    </submittedName>
</protein>
<keyword evidence="4" id="KW-1185">Reference proteome</keyword>
<dbReference type="InterPro" id="IPR007346">
    <property type="entry name" value="Endonuclease-I"/>
</dbReference>
<evidence type="ECO:0000256" key="2">
    <source>
        <dbReference type="ARBA" id="ARBA00022801"/>
    </source>
</evidence>
<dbReference type="PANTHER" id="PTHR33607:SF2">
    <property type="entry name" value="ENDONUCLEASE-1"/>
    <property type="match status" value="1"/>
</dbReference>
<dbReference type="AlphaFoldDB" id="A0ABD3GME1"/>
<evidence type="ECO:0000256" key="1">
    <source>
        <dbReference type="ARBA" id="ARBA00022722"/>
    </source>
</evidence>
<organism evidence="3 4">
    <name type="scientific">Riccia sorocarpa</name>
    <dbReference type="NCBI Taxonomy" id="122646"/>
    <lineage>
        <taxon>Eukaryota</taxon>
        <taxon>Viridiplantae</taxon>
        <taxon>Streptophyta</taxon>
        <taxon>Embryophyta</taxon>
        <taxon>Marchantiophyta</taxon>
        <taxon>Marchantiopsida</taxon>
        <taxon>Marchantiidae</taxon>
        <taxon>Marchantiales</taxon>
        <taxon>Ricciaceae</taxon>
        <taxon>Riccia</taxon>
    </lineage>
</organism>
<proteinExistence type="predicted"/>
<dbReference type="PANTHER" id="PTHR33607">
    <property type="entry name" value="ENDONUCLEASE-1"/>
    <property type="match status" value="1"/>
</dbReference>
<evidence type="ECO:0000313" key="4">
    <source>
        <dbReference type="Proteomes" id="UP001633002"/>
    </source>
</evidence>
<sequence length="618" mass="67572">MDRNFVTAQRMKIPNGPACTVPKFERDVFASVGCYNRRRYIPLLLKRTLGPESSPGKRISSFRTLSLQSRNFGSTKTRDKQHGRSEFVKQQWSLFGKDGSVSSRFVRGTMQSHQSSQEEDPEDAGNWNKVTASTFPDNGGHSHGKFVRMPRFASAMYKSWFTTVCSTVLAFAICVPQALGVGAAFGDLALNNCDNPEVDYTPLKGLEGLDLRDMLHDLVKNHKVYSYLQVWDALKVLDEAKDDPDSVVDIYSLKKQLKSAQGKTTGWNREHLWPRSYGLIEGQPGFTDLHNLRPADTNVNSSRGNKAFGDCSTQAVQCTVPANKEAAPDTGTNRDIWMPPGEVRGDIARAVLYMAVRYGSEQPTGIKALSLSNSPDVETEVMGLLKDLVRWNELDPPSDSERERNNEVCSLFQHNRNPFVDHPEFVKAIWGDGSDPLPPDTPEPSPGQTIAWINEFHYNNSGADQDEFLELITQQGVDPSKLKIVLYNSTGKTYRSLSVGKEFSRVQLGGGFSLYVARLPSGTLQNGSADGLALVDSDGEMIQVLSYDGTFGAVDGPAAGKSSIDIGVKESEKTPLGSSLGLSGSGNVYGDFSWSVFTNGASPGALNSGQTLSAPSLR</sequence>
<dbReference type="Pfam" id="PF04231">
    <property type="entry name" value="Endonuclease_1"/>
    <property type="match status" value="1"/>
</dbReference>
<keyword evidence="2" id="KW-0378">Hydrolase</keyword>
<keyword evidence="1" id="KW-0540">Nuclease</keyword>
<dbReference type="GO" id="GO:0004518">
    <property type="term" value="F:nuclease activity"/>
    <property type="evidence" value="ECO:0007669"/>
    <property type="project" value="UniProtKB-KW"/>
</dbReference>
<dbReference type="EMBL" id="JBJQOH010000007">
    <property type="protein sequence ID" value="KAL3680353.1"/>
    <property type="molecule type" value="Genomic_DNA"/>
</dbReference>
<evidence type="ECO:0000313" key="3">
    <source>
        <dbReference type="EMBL" id="KAL3680353.1"/>
    </source>
</evidence>
<dbReference type="GO" id="GO:0016787">
    <property type="term" value="F:hydrolase activity"/>
    <property type="evidence" value="ECO:0007669"/>
    <property type="project" value="UniProtKB-KW"/>
</dbReference>
<accession>A0ABD3GME1</accession>